<feature type="domain" description="PRC-barrel" evidence="3">
    <location>
        <begin position="92"/>
        <end position="135"/>
    </location>
</feature>
<dbReference type="RefSeq" id="WP_220227339.1">
    <property type="nucleotide sequence ID" value="NZ_JAICBX010000001.1"/>
</dbReference>
<dbReference type="Proteomes" id="UP001196509">
    <property type="component" value="Unassembled WGS sequence"/>
</dbReference>
<dbReference type="PANTHER" id="PTHR36505:SF1">
    <property type="entry name" value="BLR1072 PROTEIN"/>
    <property type="match status" value="1"/>
</dbReference>
<dbReference type="InterPro" id="IPR011033">
    <property type="entry name" value="PRC_barrel-like_sf"/>
</dbReference>
<proteinExistence type="predicted"/>
<dbReference type="EMBL" id="JAICBX010000001">
    <property type="protein sequence ID" value="MBW8636676.1"/>
    <property type="molecule type" value="Genomic_DNA"/>
</dbReference>
<feature type="signal peptide" evidence="2">
    <location>
        <begin position="1"/>
        <end position="35"/>
    </location>
</feature>
<evidence type="ECO:0000256" key="2">
    <source>
        <dbReference type="SAM" id="SignalP"/>
    </source>
</evidence>
<feature type="compositionally biased region" description="Basic and acidic residues" evidence="1">
    <location>
        <begin position="162"/>
        <end position="193"/>
    </location>
</feature>
<protein>
    <submittedName>
        <fullName evidence="4">PRC-barrel domain-containing protein</fullName>
    </submittedName>
</protein>
<dbReference type="AlphaFoldDB" id="A0AAE2ZKJ1"/>
<evidence type="ECO:0000256" key="1">
    <source>
        <dbReference type="SAM" id="MobiDB-lite"/>
    </source>
</evidence>
<feature type="chain" id="PRO_5042067650" evidence="2">
    <location>
        <begin position="36"/>
        <end position="333"/>
    </location>
</feature>
<comment type="caution">
    <text evidence="4">The sequence shown here is derived from an EMBL/GenBank/DDBJ whole genome shotgun (WGS) entry which is preliminary data.</text>
</comment>
<keyword evidence="5" id="KW-1185">Reference proteome</keyword>
<keyword evidence="2" id="KW-0732">Signal</keyword>
<organism evidence="4 5">
    <name type="scientific">Flavimaribacter sediminis</name>
    <dbReference type="NCBI Taxonomy" id="2865987"/>
    <lineage>
        <taxon>Bacteria</taxon>
        <taxon>Pseudomonadati</taxon>
        <taxon>Pseudomonadota</taxon>
        <taxon>Alphaproteobacteria</taxon>
        <taxon>Hyphomicrobiales</taxon>
        <taxon>Rhizobiaceae</taxon>
        <taxon>Flavimaribacter</taxon>
    </lineage>
</organism>
<feature type="domain" description="PRC-barrel" evidence="3">
    <location>
        <begin position="246"/>
        <end position="324"/>
    </location>
</feature>
<dbReference type="PANTHER" id="PTHR36505">
    <property type="entry name" value="BLR1072 PROTEIN"/>
    <property type="match status" value="1"/>
</dbReference>
<dbReference type="Pfam" id="PF05239">
    <property type="entry name" value="PRC"/>
    <property type="match status" value="2"/>
</dbReference>
<reference evidence="4" key="1">
    <citation type="submission" date="2021-08" db="EMBL/GenBank/DDBJ databases">
        <title>Hoeflea bacterium WL0058 sp. nov., isolated from the sediment.</title>
        <authorList>
            <person name="Wang L."/>
            <person name="Zhang D."/>
        </authorList>
    </citation>
    <scope>NUCLEOTIDE SEQUENCE</scope>
    <source>
        <strain evidence="4">WL0058</strain>
    </source>
</reference>
<dbReference type="SUPFAM" id="SSF50346">
    <property type="entry name" value="PRC-barrel domain"/>
    <property type="match status" value="2"/>
</dbReference>
<evidence type="ECO:0000259" key="3">
    <source>
        <dbReference type="Pfam" id="PF05239"/>
    </source>
</evidence>
<accession>A0AAE2ZKJ1</accession>
<dbReference type="Gene3D" id="2.30.30.240">
    <property type="entry name" value="PRC-barrel domain"/>
    <property type="match status" value="2"/>
</dbReference>
<evidence type="ECO:0000313" key="4">
    <source>
        <dbReference type="EMBL" id="MBW8636676.1"/>
    </source>
</evidence>
<feature type="region of interest" description="Disordered" evidence="1">
    <location>
        <begin position="157"/>
        <end position="218"/>
    </location>
</feature>
<evidence type="ECO:0000313" key="5">
    <source>
        <dbReference type="Proteomes" id="UP001196509"/>
    </source>
</evidence>
<name>A0AAE2ZKJ1_9HYPH</name>
<dbReference type="InterPro" id="IPR027275">
    <property type="entry name" value="PRC-brl_dom"/>
</dbReference>
<gene>
    <name evidence="4" type="ORF">K1W69_05685</name>
</gene>
<sequence>MIGCSQNCQTKRIITMKRIIATTAVAMMLGTSAFASDANTSANTMLNTYAAEQPGDIFASEFIGMRIYSAEKEWNSWDNGARVKSGANADWDDIGEIDDVIFGEDGQVKAVILGVGGFIGIGEKDIAVPMDQIKTVYEGEGDDYFLVVSTNKETLTNAEPFQRAEDKKMAAGNTESKENSDDMTAKTVAEPKAEVVATESADSSMNEKDEVTTGSVSDDEAAWAGRDMLTRPKMTHDGFNEANYEELTAEQLEDARVYGLNDEDVGEIDRLVLSEDGKIKTVVIDVGGFLGLGEHPVGVTMDELQILRDQNGSVRVYIDSTEEALERQPAYRS</sequence>